<dbReference type="Gene3D" id="3.10.580.10">
    <property type="entry name" value="CBS-domain"/>
    <property type="match status" value="1"/>
</dbReference>
<name>A0A2H0UNH8_9BACT</name>
<feature type="domain" description="CBS" evidence="3">
    <location>
        <begin position="91"/>
        <end position="148"/>
    </location>
</feature>
<dbReference type="AlphaFoldDB" id="A0A2H0UNH8"/>
<accession>A0A2H0UNH8</accession>
<dbReference type="PANTHER" id="PTHR43080:SF2">
    <property type="entry name" value="CBS DOMAIN-CONTAINING PROTEIN"/>
    <property type="match status" value="1"/>
</dbReference>
<dbReference type="InterPro" id="IPR046342">
    <property type="entry name" value="CBS_dom_sf"/>
</dbReference>
<feature type="domain" description="CBS" evidence="3">
    <location>
        <begin position="11"/>
        <end position="70"/>
    </location>
</feature>
<dbReference type="Proteomes" id="UP000230903">
    <property type="component" value="Unassembled WGS sequence"/>
</dbReference>
<proteinExistence type="predicted"/>
<evidence type="ECO:0000313" key="5">
    <source>
        <dbReference type="Proteomes" id="UP000230903"/>
    </source>
</evidence>
<gene>
    <name evidence="4" type="ORF">COU10_01770</name>
</gene>
<evidence type="ECO:0000313" key="4">
    <source>
        <dbReference type="EMBL" id="PIR87950.1"/>
    </source>
</evidence>
<evidence type="ECO:0000256" key="1">
    <source>
        <dbReference type="ARBA" id="ARBA00023122"/>
    </source>
</evidence>
<dbReference type="InterPro" id="IPR051257">
    <property type="entry name" value="Diverse_CBS-Domain"/>
</dbReference>
<dbReference type="PANTHER" id="PTHR43080">
    <property type="entry name" value="CBS DOMAIN-CONTAINING PROTEIN CBSX3, MITOCHONDRIAL"/>
    <property type="match status" value="1"/>
</dbReference>
<dbReference type="SMART" id="SM00116">
    <property type="entry name" value="CBS"/>
    <property type="match status" value="2"/>
</dbReference>
<dbReference type="SUPFAM" id="SSF54631">
    <property type="entry name" value="CBS-domain pair"/>
    <property type="match status" value="1"/>
</dbReference>
<dbReference type="InterPro" id="IPR000644">
    <property type="entry name" value="CBS_dom"/>
</dbReference>
<dbReference type="PROSITE" id="PS51371">
    <property type="entry name" value="CBS"/>
    <property type="match status" value="2"/>
</dbReference>
<dbReference type="EMBL" id="PFBC01000029">
    <property type="protein sequence ID" value="PIR87950.1"/>
    <property type="molecule type" value="Genomic_DNA"/>
</dbReference>
<dbReference type="Pfam" id="PF00571">
    <property type="entry name" value="CBS"/>
    <property type="match status" value="2"/>
</dbReference>
<sequence>MEQMAHVTDIMTENVKTVGPKTTVAEIIKILNDTRFNGLPVVDTDGKLLGLVTEYNLINHQSLLPAFLDKKWEKLAADAQSLATATADQVMEAEPLTLRFSDTYEAALGLFNKHHRVNPVPVVDENDKLVGIVSRYDLLKLLRLYGHT</sequence>
<organism evidence="4 5">
    <name type="scientific">Candidatus Harrisonbacteria bacterium CG10_big_fil_rev_8_21_14_0_10_45_28</name>
    <dbReference type="NCBI Taxonomy" id="1974586"/>
    <lineage>
        <taxon>Bacteria</taxon>
        <taxon>Candidatus Harrisoniibacteriota</taxon>
    </lineage>
</organism>
<reference evidence="5" key="1">
    <citation type="submission" date="2017-09" db="EMBL/GenBank/DDBJ databases">
        <title>Depth-based differentiation of microbial function through sediment-hosted aquifers and enrichment of novel symbionts in the deep terrestrial subsurface.</title>
        <authorList>
            <person name="Probst A.J."/>
            <person name="Ladd B."/>
            <person name="Jarett J.K."/>
            <person name="Geller-Mcgrath D.E."/>
            <person name="Sieber C.M.K."/>
            <person name="Emerson J.B."/>
            <person name="Anantharaman K."/>
            <person name="Thomas B.C."/>
            <person name="Malmstrom R."/>
            <person name="Stieglmeier M."/>
            <person name="Klingl A."/>
            <person name="Woyke T."/>
            <person name="Ryan C.M."/>
            <person name="Banfield J.F."/>
        </authorList>
    </citation>
    <scope>NUCLEOTIDE SEQUENCE [LARGE SCALE GENOMIC DNA]</scope>
</reference>
<evidence type="ECO:0000256" key="2">
    <source>
        <dbReference type="PROSITE-ProRule" id="PRU00703"/>
    </source>
</evidence>
<keyword evidence="1 2" id="KW-0129">CBS domain</keyword>
<protein>
    <recommendedName>
        <fullName evidence="3">CBS domain-containing protein</fullName>
    </recommendedName>
</protein>
<comment type="caution">
    <text evidence="4">The sequence shown here is derived from an EMBL/GenBank/DDBJ whole genome shotgun (WGS) entry which is preliminary data.</text>
</comment>
<evidence type="ECO:0000259" key="3">
    <source>
        <dbReference type="PROSITE" id="PS51371"/>
    </source>
</evidence>